<dbReference type="Proteomes" id="UP000828390">
    <property type="component" value="Unassembled WGS sequence"/>
</dbReference>
<sequence>MSAYGGGNGNNLQTVKAGPGTIYIKSGKSPKLVHKLSIVGDVDSSVQQQTKAYISGDASKSEFTYNILTLAGKLFLCPRIERSGVYCFWPVCHCMCVCVPKLKPKL</sequence>
<dbReference type="AlphaFoldDB" id="A0A9D4GJA2"/>
<reference evidence="1" key="1">
    <citation type="journal article" date="2019" name="bioRxiv">
        <title>The Genome of the Zebra Mussel, Dreissena polymorpha: A Resource for Invasive Species Research.</title>
        <authorList>
            <person name="McCartney M.A."/>
            <person name="Auch B."/>
            <person name="Kono T."/>
            <person name="Mallez S."/>
            <person name="Zhang Y."/>
            <person name="Obille A."/>
            <person name="Becker A."/>
            <person name="Abrahante J.E."/>
            <person name="Garbe J."/>
            <person name="Badalamenti J.P."/>
            <person name="Herman A."/>
            <person name="Mangelson H."/>
            <person name="Liachko I."/>
            <person name="Sullivan S."/>
            <person name="Sone E.D."/>
            <person name="Koren S."/>
            <person name="Silverstein K.A.T."/>
            <person name="Beckman K.B."/>
            <person name="Gohl D.M."/>
        </authorList>
    </citation>
    <scope>NUCLEOTIDE SEQUENCE</scope>
    <source>
        <strain evidence="1">Duluth1</strain>
        <tissue evidence="1">Whole animal</tissue>
    </source>
</reference>
<evidence type="ECO:0000313" key="2">
    <source>
        <dbReference type="Proteomes" id="UP000828390"/>
    </source>
</evidence>
<name>A0A9D4GJA2_DREPO</name>
<protein>
    <submittedName>
        <fullName evidence="1">Uncharacterized protein</fullName>
    </submittedName>
</protein>
<reference evidence="1" key="2">
    <citation type="submission" date="2020-11" db="EMBL/GenBank/DDBJ databases">
        <authorList>
            <person name="McCartney M.A."/>
            <person name="Auch B."/>
            <person name="Kono T."/>
            <person name="Mallez S."/>
            <person name="Becker A."/>
            <person name="Gohl D.M."/>
            <person name="Silverstein K.A.T."/>
            <person name="Koren S."/>
            <person name="Bechman K.B."/>
            <person name="Herman A."/>
            <person name="Abrahante J.E."/>
            <person name="Garbe J."/>
        </authorList>
    </citation>
    <scope>NUCLEOTIDE SEQUENCE</scope>
    <source>
        <strain evidence="1">Duluth1</strain>
        <tissue evidence="1">Whole animal</tissue>
    </source>
</reference>
<comment type="caution">
    <text evidence="1">The sequence shown here is derived from an EMBL/GenBank/DDBJ whole genome shotgun (WGS) entry which is preliminary data.</text>
</comment>
<proteinExistence type="predicted"/>
<evidence type="ECO:0000313" key="1">
    <source>
        <dbReference type="EMBL" id="KAH3816433.1"/>
    </source>
</evidence>
<dbReference type="EMBL" id="JAIWYP010000005">
    <property type="protein sequence ID" value="KAH3816433.1"/>
    <property type="molecule type" value="Genomic_DNA"/>
</dbReference>
<organism evidence="1 2">
    <name type="scientific">Dreissena polymorpha</name>
    <name type="common">Zebra mussel</name>
    <name type="synonym">Mytilus polymorpha</name>
    <dbReference type="NCBI Taxonomy" id="45954"/>
    <lineage>
        <taxon>Eukaryota</taxon>
        <taxon>Metazoa</taxon>
        <taxon>Spiralia</taxon>
        <taxon>Lophotrochozoa</taxon>
        <taxon>Mollusca</taxon>
        <taxon>Bivalvia</taxon>
        <taxon>Autobranchia</taxon>
        <taxon>Heteroconchia</taxon>
        <taxon>Euheterodonta</taxon>
        <taxon>Imparidentia</taxon>
        <taxon>Neoheterodontei</taxon>
        <taxon>Myida</taxon>
        <taxon>Dreissenoidea</taxon>
        <taxon>Dreissenidae</taxon>
        <taxon>Dreissena</taxon>
    </lineage>
</organism>
<gene>
    <name evidence="1" type="ORF">DPMN_117949</name>
</gene>
<accession>A0A9D4GJA2</accession>
<keyword evidence="2" id="KW-1185">Reference proteome</keyword>